<dbReference type="AlphaFoldDB" id="J3JDU4"/>
<evidence type="ECO:0000313" key="2">
    <source>
        <dbReference type="Proteomes" id="UP000007813"/>
    </source>
</evidence>
<evidence type="ECO:0000313" key="1">
    <source>
        <dbReference type="EMBL" id="EJN57791.1"/>
    </source>
</evidence>
<name>J3JDU4_9EURY</name>
<reference evidence="1 2" key="1">
    <citation type="journal article" date="2012" name="J. Bacteriol.">
        <title>Draft Genome Sequence of the Extremely Halophilic Archaeon Halogranum salarium B-1T.</title>
        <authorList>
            <person name="Kim K.K."/>
            <person name="Lee K.C."/>
            <person name="Lee J.S."/>
        </authorList>
    </citation>
    <scope>NUCLEOTIDE SEQUENCE [LARGE SCALE GENOMIC DNA]</scope>
    <source>
        <strain evidence="1 2">B-1</strain>
    </source>
</reference>
<sequence length="70" mass="7527">MVKDRGGRVFGVIDDEGSAKQRAIHDLGSPRRAGNLNTPSYGESGRLGSLLRLTIEGICTDQTIDELEAL</sequence>
<organism evidence="1 2">
    <name type="scientific">Halogranum salarium B-1</name>
    <dbReference type="NCBI Taxonomy" id="1210908"/>
    <lineage>
        <taxon>Archaea</taxon>
        <taxon>Methanobacteriati</taxon>
        <taxon>Methanobacteriota</taxon>
        <taxon>Stenosarchaea group</taxon>
        <taxon>Halobacteria</taxon>
        <taxon>Halobacteriales</taxon>
        <taxon>Haloferacaceae</taxon>
    </lineage>
</organism>
<gene>
    <name evidence="1" type="ORF">HSB1_38760</name>
</gene>
<comment type="caution">
    <text evidence="1">The sequence shown here is derived from an EMBL/GenBank/DDBJ whole genome shotgun (WGS) entry which is preliminary data.</text>
</comment>
<proteinExistence type="predicted"/>
<dbReference type="Proteomes" id="UP000007813">
    <property type="component" value="Unassembled WGS sequence"/>
</dbReference>
<protein>
    <submittedName>
        <fullName evidence="1">Uncharacterized protein</fullName>
    </submittedName>
</protein>
<accession>J3JDU4</accession>
<dbReference type="EMBL" id="ALJD01000010">
    <property type="protein sequence ID" value="EJN57791.1"/>
    <property type="molecule type" value="Genomic_DNA"/>
</dbReference>